<sequence length="129" mass="14653">MPNESLDNFLFINKGKLEWDVRHRIVLEIVSTLHYIHKDVGQCALHKDIKAANVLLNKDFSTKLGDFGVAKLLDPFLRSQKMGVVGTLGFLAPKYQNEGRVSKETDIFSFGVVALEVACRRMTREAREF</sequence>
<dbReference type="Proteomes" id="UP000197138">
    <property type="component" value="Unassembled WGS sequence"/>
</dbReference>
<dbReference type="Pfam" id="PF00069">
    <property type="entry name" value="Pkinase"/>
    <property type="match status" value="1"/>
</dbReference>
<dbReference type="Gene3D" id="1.10.510.10">
    <property type="entry name" value="Transferase(Phosphotransferase) domain 1"/>
    <property type="match status" value="1"/>
</dbReference>
<evidence type="ECO:0000256" key="2">
    <source>
        <dbReference type="ARBA" id="ARBA00022840"/>
    </source>
</evidence>
<name>A0A218XCZ0_PUNGR</name>
<dbReference type="EMBL" id="MTKT01002011">
    <property type="protein sequence ID" value="OWM82590.1"/>
    <property type="molecule type" value="Genomic_DNA"/>
</dbReference>
<evidence type="ECO:0000313" key="5">
    <source>
        <dbReference type="Proteomes" id="UP000197138"/>
    </source>
</evidence>
<dbReference type="AlphaFoldDB" id="A0A218XCZ0"/>
<dbReference type="SUPFAM" id="SSF56112">
    <property type="entry name" value="Protein kinase-like (PK-like)"/>
    <property type="match status" value="1"/>
</dbReference>
<reference evidence="5" key="1">
    <citation type="journal article" date="2017" name="Plant J.">
        <title>The pomegranate (Punica granatum L.) genome and the genomics of punicalagin biosynthesis.</title>
        <authorList>
            <person name="Qin G."/>
            <person name="Xu C."/>
            <person name="Ming R."/>
            <person name="Tang H."/>
            <person name="Guyot R."/>
            <person name="Kramer E.M."/>
            <person name="Hu Y."/>
            <person name="Yi X."/>
            <person name="Qi Y."/>
            <person name="Xu X."/>
            <person name="Gao Z."/>
            <person name="Pan H."/>
            <person name="Jian J."/>
            <person name="Tian Y."/>
            <person name="Yue Z."/>
            <person name="Xu Y."/>
        </authorList>
    </citation>
    <scope>NUCLEOTIDE SEQUENCE [LARGE SCALE GENOMIC DNA]</scope>
    <source>
        <strain evidence="5">cv. Dabenzi</strain>
    </source>
</reference>
<keyword evidence="1" id="KW-0547">Nucleotide-binding</keyword>
<keyword evidence="2" id="KW-0067">ATP-binding</keyword>
<dbReference type="InterPro" id="IPR050528">
    <property type="entry name" value="L-type_Lectin-RKs"/>
</dbReference>
<organism evidence="4 5">
    <name type="scientific">Punica granatum</name>
    <name type="common">Pomegranate</name>
    <dbReference type="NCBI Taxonomy" id="22663"/>
    <lineage>
        <taxon>Eukaryota</taxon>
        <taxon>Viridiplantae</taxon>
        <taxon>Streptophyta</taxon>
        <taxon>Embryophyta</taxon>
        <taxon>Tracheophyta</taxon>
        <taxon>Spermatophyta</taxon>
        <taxon>Magnoliopsida</taxon>
        <taxon>eudicotyledons</taxon>
        <taxon>Gunneridae</taxon>
        <taxon>Pentapetalae</taxon>
        <taxon>rosids</taxon>
        <taxon>malvids</taxon>
        <taxon>Myrtales</taxon>
        <taxon>Lythraceae</taxon>
        <taxon>Punica</taxon>
    </lineage>
</organism>
<accession>A0A218XCZ0</accession>
<evidence type="ECO:0000313" key="4">
    <source>
        <dbReference type="EMBL" id="OWM82590.1"/>
    </source>
</evidence>
<evidence type="ECO:0000256" key="1">
    <source>
        <dbReference type="ARBA" id="ARBA00022741"/>
    </source>
</evidence>
<proteinExistence type="predicted"/>
<evidence type="ECO:0000259" key="3">
    <source>
        <dbReference type="PROSITE" id="PS50011"/>
    </source>
</evidence>
<dbReference type="GO" id="GO:0004672">
    <property type="term" value="F:protein kinase activity"/>
    <property type="evidence" value="ECO:0007669"/>
    <property type="project" value="InterPro"/>
</dbReference>
<dbReference type="PROSITE" id="PS50011">
    <property type="entry name" value="PROTEIN_KINASE_DOM"/>
    <property type="match status" value="1"/>
</dbReference>
<comment type="caution">
    <text evidence="4">The sequence shown here is derived from an EMBL/GenBank/DDBJ whole genome shotgun (WGS) entry which is preliminary data.</text>
</comment>
<dbReference type="PANTHER" id="PTHR27007">
    <property type="match status" value="1"/>
</dbReference>
<feature type="domain" description="Protein kinase" evidence="3">
    <location>
        <begin position="1"/>
        <end position="129"/>
    </location>
</feature>
<dbReference type="GO" id="GO:0005524">
    <property type="term" value="F:ATP binding"/>
    <property type="evidence" value="ECO:0007669"/>
    <property type="project" value="UniProtKB-KW"/>
</dbReference>
<protein>
    <recommendedName>
        <fullName evidence="3">Protein kinase domain-containing protein</fullName>
    </recommendedName>
</protein>
<dbReference type="InterPro" id="IPR000719">
    <property type="entry name" value="Prot_kinase_dom"/>
</dbReference>
<dbReference type="InterPro" id="IPR011009">
    <property type="entry name" value="Kinase-like_dom_sf"/>
</dbReference>
<gene>
    <name evidence="4" type="ORF">CDL15_Pgr002165</name>
</gene>